<dbReference type="GeneID" id="28852301"/>
<accession>A0A179FEJ4</accession>
<dbReference type="RefSeq" id="XP_022284226.1">
    <property type="nucleotide sequence ID" value="XM_022428680.1"/>
</dbReference>
<feature type="compositionally biased region" description="Low complexity" evidence="1">
    <location>
        <begin position="82"/>
        <end position="93"/>
    </location>
</feature>
<proteinExistence type="predicted"/>
<gene>
    <name evidence="2" type="ORF">VFPPC_09839</name>
</gene>
<evidence type="ECO:0000313" key="3">
    <source>
        <dbReference type="Proteomes" id="UP000078397"/>
    </source>
</evidence>
<dbReference type="AlphaFoldDB" id="A0A179FEJ4"/>
<dbReference type="KEGG" id="pchm:VFPPC_09839"/>
<dbReference type="Proteomes" id="UP000078397">
    <property type="component" value="Unassembled WGS sequence"/>
</dbReference>
<reference evidence="2 3" key="1">
    <citation type="journal article" date="2016" name="PLoS Pathog.">
        <title>Biosynthesis of antibiotic leucinostatins in bio-control fungus Purpureocillium lilacinum and their inhibition on phytophthora revealed by genome mining.</title>
        <authorList>
            <person name="Wang G."/>
            <person name="Liu Z."/>
            <person name="Lin R."/>
            <person name="Li E."/>
            <person name="Mao Z."/>
            <person name="Ling J."/>
            <person name="Yang Y."/>
            <person name="Yin W.B."/>
            <person name="Xie B."/>
        </authorList>
    </citation>
    <scope>NUCLEOTIDE SEQUENCE [LARGE SCALE GENOMIC DNA]</scope>
    <source>
        <strain evidence="2">170</strain>
    </source>
</reference>
<dbReference type="OrthoDB" id="5552418at2759"/>
<evidence type="ECO:0000313" key="2">
    <source>
        <dbReference type="EMBL" id="OAQ63479.2"/>
    </source>
</evidence>
<comment type="caution">
    <text evidence="2">The sequence shown here is derived from an EMBL/GenBank/DDBJ whole genome shotgun (WGS) entry which is preliminary data.</text>
</comment>
<sequence length="270" mass="29824">MSSTLLAYGTDYGGDTRAQQPAFGSYNASMMMYNVPPQTAAQQEVYDTQQFTPRPHAAIQLMPSDVASGYFASDTSGGAATSLSVSGQGSSSSYQPHNTAIGYPSNMSELQQSGGSNSGISGGRDTDDTITMKWNSFRRQMGTVFRDVSDGQLDRASGTLLELSRWFLPQVSQLGLHQDDASLHQERLDIWNDFNHGWLALMLQQKRLMTSGQTPSTQRLMTQGQIEEMCDELIRLCDGLERHGLVDYQYGVWEDQIEAAIEECLDLFSK</sequence>
<dbReference type="EMBL" id="LSBJ02000006">
    <property type="protein sequence ID" value="OAQ63479.2"/>
    <property type="molecule type" value="Genomic_DNA"/>
</dbReference>
<evidence type="ECO:0000256" key="1">
    <source>
        <dbReference type="SAM" id="MobiDB-lite"/>
    </source>
</evidence>
<name>A0A179FEJ4_METCM</name>
<feature type="region of interest" description="Disordered" evidence="1">
    <location>
        <begin position="81"/>
        <end position="127"/>
    </location>
</feature>
<protein>
    <submittedName>
        <fullName evidence="2">Uncharacterized protein</fullName>
    </submittedName>
</protein>
<keyword evidence="3" id="KW-1185">Reference proteome</keyword>
<organism evidence="2 3">
    <name type="scientific">Pochonia chlamydosporia 170</name>
    <dbReference type="NCBI Taxonomy" id="1380566"/>
    <lineage>
        <taxon>Eukaryota</taxon>
        <taxon>Fungi</taxon>
        <taxon>Dikarya</taxon>
        <taxon>Ascomycota</taxon>
        <taxon>Pezizomycotina</taxon>
        <taxon>Sordariomycetes</taxon>
        <taxon>Hypocreomycetidae</taxon>
        <taxon>Hypocreales</taxon>
        <taxon>Clavicipitaceae</taxon>
        <taxon>Pochonia</taxon>
    </lineage>
</organism>